<protein>
    <submittedName>
        <fullName evidence="2">Uncharacterized protein</fullName>
    </submittedName>
</protein>
<dbReference type="Proteomes" id="UP000288216">
    <property type="component" value="Unassembled WGS sequence"/>
</dbReference>
<keyword evidence="3" id="KW-1185">Reference proteome</keyword>
<organism evidence="2 3">
    <name type="scientific">Scyliorhinus torazame</name>
    <name type="common">Cloudy catshark</name>
    <name type="synonym">Catulus torazame</name>
    <dbReference type="NCBI Taxonomy" id="75743"/>
    <lineage>
        <taxon>Eukaryota</taxon>
        <taxon>Metazoa</taxon>
        <taxon>Chordata</taxon>
        <taxon>Craniata</taxon>
        <taxon>Vertebrata</taxon>
        <taxon>Chondrichthyes</taxon>
        <taxon>Elasmobranchii</taxon>
        <taxon>Galeomorphii</taxon>
        <taxon>Galeoidea</taxon>
        <taxon>Carcharhiniformes</taxon>
        <taxon>Scyliorhinidae</taxon>
        <taxon>Scyliorhinus</taxon>
    </lineage>
</organism>
<proteinExistence type="predicted"/>
<dbReference type="EMBL" id="BFAA01001294">
    <property type="protein sequence ID" value="GCB63178.1"/>
    <property type="molecule type" value="Genomic_DNA"/>
</dbReference>
<accession>A0A401NQL1</accession>
<sequence>MVTKVARGVECSPQDDYDPKYTEDQYVLDPQEKQNAETGIWRVLQTMKAQTGGKLSSKENPNGDASAMVNFQIKVLEDANDILGTQERSHRDRFNKNDKQVKELLQDKNAVWLGNIHPLVLNHFMRAKGTFNESRLDARRMVSNKPESFKFMLTNTA</sequence>
<evidence type="ECO:0000313" key="2">
    <source>
        <dbReference type="EMBL" id="GCB63178.1"/>
    </source>
</evidence>
<gene>
    <name evidence="2" type="ORF">scyTo_0004365</name>
</gene>
<reference evidence="2 3" key="1">
    <citation type="journal article" date="2018" name="Nat. Ecol. Evol.">
        <title>Shark genomes provide insights into elasmobranch evolution and the origin of vertebrates.</title>
        <authorList>
            <person name="Hara Y"/>
            <person name="Yamaguchi K"/>
            <person name="Onimaru K"/>
            <person name="Kadota M"/>
            <person name="Koyanagi M"/>
            <person name="Keeley SD"/>
            <person name="Tatsumi K"/>
            <person name="Tanaka K"/>
            <person name="Motone F"/>
            <person name="Kageyama Y"/>
            <person name="Nozu R"/>
            <person name="Adachi N"/>
            <person name="Nishimura O"/>
            <person name="Nakagawa R"/>
            <person name="Tanegashima C"/>
            <person name="Kiyatake I"/>
            <person name="Matsumoto R"/>
            <person name="Murakumo K"/>
            <person name="Nishida K"/>
            <person name="Terakita A"/>
            <person name="Kuratani S"/>
            <person name="Sato K"/>
            <person name="Hyodo S Kuraku.S."/>
        </authorList>
    </citation>
    <scope>NUCLEOTIDE SEQUENCE [LARGE SCALE GENOMIC DNA]</scope>
</reference>
<comment type="caution">
    <text evidence="2">The sequence shown here is derived from an EMBL/GenBank/DDBJ whole genome shotgun (WGS) entry which is preliminary data.</text>
</comment>
<evidence type="ECO:0000256" key="1">
    <source>
        <dbReference type="SAM" id="MobiDB-lite"/>
    </source>
</evidence>
<feature type="region of interest" description="Disordered" evidence="1">
    <location>
        <begin position="1"/>
        <end position="22"/>
    </location>
</feature>
<dbReference type="AlphaFoldDB" id="A0A401NQL1"/>
<evidence type="ECO:0000313" key="3">
    <source>
        <dbReference type="Proteomes" id="UP000288216"/>
    </source>
</evidence>
<name>A0A401NQL1_SCYTO</name>